<keyword evidence="3" id="KW-1185">Reference proteome</keyword>
<feature type="compositionally biased region" description="Basic and acidic residues" evidence="1">
    <location>
        <begin position="74"/>
        <end position="86"/>
    </location>
</feature>
<name>A0AAE0FLH6_9CHLO</name>
<organism evidence="2 3">
    <name type="scientific">Cymbomonas tetramitiformis</name>
    <dbReference type="NCBI Taxonomy" id="36881"/>
    <lineage>
        <taxon>Eukaryota</taxon>
        <taxon>Viridiplantae</taxon>
        <taxon>Chlorophyta</taxon>
        <taxon>Pyramimonadophyceae</taxon>
        <taxon>Pyramimonadales</taxon>
        <taxon>Pyramimonadaceae</taxon>
        <taxon>Cymbomonas</taxon>
    </lineage>
</organism>
<evidence type="ECO:0000313" key="2">
    <source>
        <dbReference type="EMBL" id="KAK3261793.1"/>
    </source>
</evidence>
<protein>
    <submittedName>
        <fullName evidence="2">Uncharacterized protein</fullName>
    </submittedName>
</protein>
<feature type="region of interest" description="Disordered" evidence="1">
    <location>
        <begin position="43"/>
        <end position="103"/>
    </location>
</feature>
<feature type="non-terminal residue" evidence="2">
    <location>
        <position position="1"/>
    </location>
</feature>
<dbReference type="AlphaFoldDB" id="A0AAE0FLH6"/>
<reference evidence="2 3" key="1">
    <citation type="journal article" date="2015" name="Genome Biol. Evol.">
        <title>Comparative Genomics of a Bacterivorous Green Alga Reveals Evolutionary Causalities and Consequences of Phago-Mixotrophic Mode of Nutrition.</title>
        <authorList>
            <person name="Burns J.A."/>
            <person name="Paasch A."/>
            <person name="Narechania A."/>
            <person name="Kim E."/>
        </authorList>
    </citation>
    <scope>NUCLEOTIDE SEQUENCE [LARGE SCALE GENOMIC DNA]</scope>
    <source>
        <strain evidence="2 3">PLY_AMNH</strain>
    </source>
</reference>
<dbReference type="EMBL" id="LGRX02016657">
    <property type="protein sequence ID" value="KAK3261793.1"/>
    <property type="molecule type" value="Genomic_DNA"/>
</dbReference>
<evidence type="ECO:0000313" key="3">
    <source>
        <dbReference type="Proteomes" id="UP001190700"/>
    </source>
</evidence>
<sequence length="246" mass="27824">LNTKDKNIMDARNAEMLEGVIMDAGTRLELQHRVDGMLHEQEALLPDGSSESSGPLDEGREEEWQSMEALMQQRADKVAHRAERRTAQPPPAASMDEDQELETAQSALQNMKVDKTILPQGGVAMDERQVVEARKAAIMREQAILSQEQRAVREAESYEESRTWVGEVKPPRQTRREKETADMQEAYVQGGLHVGTDEVLPSIFPAICLEDMYRHDGTLDGGHKLVLNLWKRISLRSCDETWAYVQ</sequence>
<proteinExistence type="predicted"/>
<accession>A0AAE0FLH6</accession>
<evidence type="ECO:0000256" key="1">
    <source>
        <dbReference type="SAM" id="MobiDB-lite"/>
    </source>
</evidence>
<gene>
    <name evidence="2" type="ORF">CYMTET_29316</name>
</gene>
<comment type="caution">
    <text evidence="2">The sequence shown here is derived from an EMBL/GenBank/DDBJ whole genome shotgun (WGS) entry which is preliminary data.</text>
</comment>
<dbReference type="Proteomes" id="UP001190700">
    <property type="component" value="Unassembled WGS sequence"/>
</dbReference>